<dbReference type="AlphaFoldDB" id="A0A6C2C3C5"/>
<sequence>MLKDFRIGQTVRGRVTGIQPYGAFVQLDRETQGLIHISECRSAFIQHVGDELVVGQELKVVILDIDYYSQKISLSRRAVIDGSRNVVKPTEESGRSKYHHYWTSPHMSIGFMTIAGNKSQMVNEALRRLK</sequence>
<dbReference type="PANTHER" id="PTHR10724">
    <property type="entry name" value="30S RIBOSOMAL PROTEIN S1"/>
    <property type="match status" value="1"/>
</dbReference>
<name>A0A6C2C3C5_9LACO</name>
<keyword evidence="3" id="KW-1185">Reference proteome</keyword>
<dbReference type="Gene3D" id="2.40.50.140">
    <property type="entry name" value="Nucleic acid-binding proteins"/>
    <property type="match status" value="1"/>
</dbReference>
<feature type="domain" description="S1 motif" evidence="1">
    <location>
        <begin position="8"/>
        <end position="77"/>
    </location>
</feature>
<dbReference type="SUPFAM" id="SSF50249">
    <property type="entry name" value="Nucleic acid-binding proteins"/>
    <property type="match status" value="1"/>
</dbReference>
<dbReference type="GO" id="GO:0003735">
    <property type="term" value="F:structural constituent of ribosome"/>
    <property type="evidence" value="ECO:0007669"/>
    <property type="project" value="TreeGrafter"/>
</dbReference>
<proteinExistence type="predicted"/>
<evidence type="ECO:0000259" key="1">
    <source>
        <dbReference type="PROSITE" id="PS50126"/>
    </source>
</evidence>
<evidence type="ECO:0000313" key="2">
    <source>
        <dbReference type="EMBL" id="TYC48384.1"/>
    </source>
</evidence>
<dbReference type="InterPro" id="IPR003029">
    <property type="entry name" value="S1_domain"/>
</dbReference>
<dbReference type="InterPro" id="IPR012340">
    <property type="entry name" value="NA-bd_OB-fold"/>
</dbReference>
<accession>A0A6C2C3C5</accession>
<dbReference type="SMART" id="SM00316">
    <property type="entry name" value="S1"/>
    <property type="match status" value="1"/>
</dbReference>
<dbReference type="GO" id="GO:0003729">
    <property type="term" value="F:mRNA binding"/>
    <property type="evidence" value="ECO:0007669"/>
    <property type="project" value="TreeGrafter"/>
</dbReference>
<dbReference type="RefSeq" id="WP_148623131.1">
    <property type="nucleotide sequence ID" value="NZ_SDGZ01000020.1"/>
</dbReference>
<dbReference type="PANTHER" id="PTHR10724:SF10">
    <property type="entry name" value="S1 RNA-BINDING DOMAIN-CONTAINING PROTEIN 1"/>
    <property type="match status" value="1"/>
</dbReference>
<dbReference type="GO" id="GO:0006412">
    <property type="term" value="P:translation"/>
    <property type="evidence" value="ECO:0007669"/>
    <property type="project" value="TreeGrafter"/>
</dbReference>
<reference evidence="2 3" key="1">
    <citation type="submission" date="2019-01" db="EMBL/GenBank/DDBJ databases">
        <title>Weissella sp. nov., a novel lactic acid bacterium isolated from animal feces.</title>
        <authorList>
            <person name="Wang L.-T."/>
        </authorList>
    </citation>
    <scope>NUCLEOTIDE SEQUENCE [LARGE SCALE GENOMIC DNA]</scope>
    <source>
        <strain evidence="2 3">8H-2</strain>
    </source>
</reference>
<organism evidence="2 3">
    <name type="scientific">Weissella muntiaci</name>
    <dbReference type="NCBI Taxonomy" id="2508881"/>
    <lineage>
        <taxon>Bacteria</taxon>
        <taxon>Bacillati</taxon>
        <taxon>Bacillota</taxon>
        <taxon>Bacilli</taxon>
        <taxon>Lactobacillales</taxon>
        <taxon>Lactobacillaceae</taxon>
        <taxon>Weissella</taxon>
    </lineage>
</organism>
<dbReference type="EMBL" id="SDGZ01000020">
    <property type="protein sequence ID" value="TYC48384.1"/>
    <property type="molecule type" value="Genomic_DNA"/>
</dbReference>
<gene>
    <name evidence="2" type="ORF">ESZ50_08445</name>
</gene>
<dbReference type="PROSITE" id="PS50126">
    <property type="entry name" value="S1"/>
    <property type="match status" value="1"/>
</dbReference>
<dbReference type="Pfam" id="PF00575">
    <property type="entry name" value="S1"/>
    <property type="match status" value="1"/>
</dbReference>
<dbReference type="OrthoDB" id="9810507at2"/>
<comment type="caution">
    <text evidence="2">The sequence shown here is derived from an EMBL/GenBank/DDBJ whole genome shotgun (WGS) entry which is preliminary data.</text>
</comment>
<evidence type="ECO:0000313" key="3">
    <source>
        <dbReference type="Proteomes" id="UP000371977"/>
    </source>
</evidence>
<dbReference type="InterPro" id="IPR050437">
    <property type="entry name" value="Ribos_protein_bS1-like"/>
</dbReference>
<protein>
    <submittedName>
        <fullName evidence="2">S1 RNA-binding domain-containing protein</fullName>
    </submittedName>
</protein>
<dbReference type="NCBIfam" id="NF040579">
    <property type="entry name" value="S1_dom_CvfD"/>
    <property type="match status" value="1"/>
</dbReference>
<dbReference type="Proteomes" id="UP000371977">
    <property type="component" value="Unassembled WGS sequence"/>
</dbReference>